<dbReference type="EMBL" id="CAMPGE010009381">
    <property type="protein sequence ID" value="CAI2368247.1"/>
    <property type="molecule type" value="Genomic_DNA"/>
</dbReference>
<gene>
    <name evidence="2" type="ORF">ECRASSUSDP1_LOCUS9538</name>
</gene>
<dbReference type="AlphaFoldDB" id="A0AAD1XEH5"/>
<protein>
    <submittedName>
        <fullName evidence="2">Uncharacterized protein</fullName>
    </submittedName>
</protein>
<sequence length="348" mass="39693">MDDIYQLNHKFSLKTCKKPLSSITVNRDISILKASSQALPPEIYPYSPTSPGSLSSQSKFNDCGLYLRQPTVAQTLQAKKLTQGKKNRNSSFNVRSKRVSIKSQKSLKPQKISKHNLINIQKRMNGINPSKDMLEYFKFAKKLKEEKIKRKRPNSSLSSFTSEENVIAVACMNRLRKNSSMGDLTRKNDVDSKIPKKFQALNKLFCNVGINCCKLGATPKSLFLLKSSQTNKNGKSRNSLCRGSETYDATPKMSFQRDFYRNYCPKELAEILYRDYTVTKEDIVDTIANDIKLRGILTKNIEQIKANKVSKLKKISKKLSQKTLDQSMAVRKSKFKIRPKKSQLKVKL</sequence>
<accession>A0AAD1XEH5</accession>
<feature type="region of interest" description="Disordered" evidence="1">
    <location>
        <begin position="80"/>
        <end position="106"/>
    </location>
</feature>
<proteinExistence type="predicted"/>
<keyword evidence="3" id="KW-1185">Reference proteome</keyword>
<evidence type="ECO:0000256" key="1">
    <source>
        <dbReference type="SAM" id="MobiDB-lite"/>
    </source>
</evidence>
<organism evidence="2 3">
    <name type="scientific">Euplotes crassus</name>
    <dbReference type="NCBI Taxonomy" id="5936"/>
    <lineage>
        <taxon>Eukaryota</taxon>
        <taxon>Sar</taxon>
        <taxon>Alveolata</taxon>
        <taxon>Ciliophora</taxon>
        <taxon>Intramacronucleata</taxon>
        <taxon>Spirotrichea</taxon>
        <taxon>Hypotrichia</taxon>
        <taxon>Euplotida</taxon>
        <taxon>Euplotidae</taxon>
        <taxon>Moneuplotes</taxon>
    </lineage>
</organism>
<evidence type="ECO:0000313" key="3">
    <source>
        <dbReference type="Proteomes" id="UP001295684"/>
    </source>
</evidence>
<dbReference type="Proteomes" id="UP001295684">
    <property type="component" value="Unassembled WGS sequence"/>
</dbReference>
<evidence type="ECO:0000313" key="2">
    <source>
        <dbReference type="EMBL" id="CAI2368247.1"/>
    </source>
</evidence>
<name>A0AAD1XEH5_EUPCR</name>
<reference evidence="2" key="1">
    <citation type="submission" date="2023-07" db="EMBL/GenBank/DDBJ databases">
        <authorList>
            <consortium name="AG Swart"/>
            <person name="Singh M."/>
            <person name="Singh A."/>
            <person name="Seah K."/>
            <person name="Emmerich C."/>
        </authorList>
    </citation>
    <scope>NUCLEOTIDE SEQUENCE</scope>
    <source>
        <strain evidence="2">DP1</strain>
    </source>
</reference>
<comment type="caution">
    <text evidence="2">The sequence shown here is derived from an EMBL/GenBank/DDBJ whole genome shotgun (WGS) entry which is preliminary data.</text>
</comment>